<dbReference type="CDD" id="cd03801">
    <property type="entry name" value="GT4_PimA-like"/>
    <property type="match status" value="1"/>
</dbReference>
<dbReference type="Proteomes" id="UP001220377">
    <property type="component" value="Chromosome"/>
</dbReference>
<sequence>MILMLSNMYPSAKYPNYGVFVRNLYNALSKRMPMTKVVLYKHVGKASKIGAYLSYFTRSFFAVLNPKVKVVFISYASYNALPTLVAHFFGRRPLIVTNLHGSDVTTESRFAQKMNFLTARIIKHSDMVIVPSQSFKDMSEKKYGYSGAVISPSGGVDTTYFKPQHVKKNPTKLEIGYISRIDANKGWDIVLDAVAMLVPTHPELHLTMVGGGVSEADCEQKIHDLHLEQVVTRIKMLPQKDLLAQYSKLDLLVFPGAGTPTGESLGLVGLEAMACGVPVLGANLGGIATYVKPNYNGLLFDRFDVHSLASGIEQFADMPADVKAKLAANALVTAKKYDAATVNEELADVLEKHYGKIVNA</sequence>
<dbReference type="PANTHER" id="PTHR45947:SF3">
    <property type="entry name" value="SULFOQUINOVOSYL TRANSFERASE SQD2"/>
    <property type="match status" value="1"/>
</dbReference>
<dbReference type="RefSeq" id="WP_274259863.1">
    <property type="nucleotide sequence ID" value="NZ_CP117884.1"/>
</dbReference>
<dbReference type="PANTHER" id="PTHR45947">
    <property type="entry name" value="SULFOQUINOVOSYL TRANSFERASE SQD2"/>
    <property type="match status" value="1"/>
</dbReference>
<evidence type="ECO:0000313" key="2">
    <source>
        <dbReference type="EMBL" id="WDF82425.1"/>
    </source>
</evidence>
<proteinExistence type="predicted"/>
<dbReference type="EMBL" id="CP117884">
    <property type="protein sequence ID" value="WDF82425.1"/>
    <property type="molecule type" value="Genomic_DNA"/>
</dbReference>
<dbReference type="InterPro" id="IPR050194">
    <property type="entry name" value="Glycosyltransferase_grp1"/>
</dbReference>
<evidence type="ECO:0000259" key="1">
    <source>
        <dbReference type="Pfam" id="PF00534"/>
    </source>
</evidence>
<protein>
    <submittedName>
        <fullName evidence="2">Glycosyltransferase</fullName>
    </submittedName>
</protein>
<gene>
    <name evidence="2" type="ORF">PQ472_11110</name>
</gene>
<name>A0ABY7WQF2_9LACO</name>
<feature type="domain" description="Glycosyl transferase family 1" evidence="1">
    <location>
        <begin position="164"/>
        <end position="329"/>
    </location>
</feature>
<accession>A0ABY7WQF2</accession>
<keyword evidence="3" id="KW-1185">Reference proteome</keyword>
<dbReference type="Pfam" id="PF00534">
    <property type="entry name" value="Glycos_transf_1"/>
    <property type="match status" value="1"/>
</dbReference>
<evidence type="ECO:0000313" key="3">
    <source>
        <dbReference type="Proteomes" id="UP001220377"/>
    </source>
</evidence>
<dbReference type="Gene3D" id="3.40.50.2000">
    <property type="entry name" value="Glycogen Phosphorylase B"/>
    <property type="match status" value="2"/>
</dbReference>
<dbReference type="InterPro" id="IPR001296">
    <property type="entry name" value="Glyco_trans_1"/>
</dbReference>
<organism evidence="2 3">
    <name type="scientific">Lacticaseibacillus pabuli</name>
    <dbReference type="NCBI Taxonomy" id="3025672"/>
    <lineage>
        <taxon>Bacteria</taxon>
        <taxon>Bacillati</taxon>
        <taxon>Bacillota</taxon>
        <taxon>Bacilli</taxon>
        <taxon>Lactobacillales</taxon>
        <taxon>Lactobacillaceae</taxon>
        <taxon>Lacticaseibacillus</taxon>
    </lineage>
</organism>
<dbReference type="SUPFAM" id="SSF53756">
    <property type="entry name" value="UDP-Glycosyltransferase/glycogen phosphorylase"/>
    <property type="match status" value="1"/>
</dbReference>
<reference evidence="2 3" key="1">
    <citation type="submission" date="2023-02" db="EMBL/GenBank/DDBJ databases">
        <title>Genome sequence of Lacticaseibacillus sp. KACC 23028.</title>
        <authorList>
            <person name="Kim S."/>
            <person name="Heo J."/>
            <person name="Kwon S.-W."/>
        </authorList>
    </citation>
    <scope>NUCLEOTIDE SEQUENCE [LARGE SCALE GENOMIC DNA]</scope>
    <source>
        <strain evidence="2 3">KACC 23028</strain>
    </source>
</reference>